<dbReference type="InterPro" id="IPR007197">
    <property type="entry name" value="rSAM"/>
</dbReference>
<organism evidence="12">
    <name type="scientific">marine metagenome</name>
    <dbReference type="NCBI Taxonomy" id="408172"/>
    <lineage>
        <taxon>unclassified sequences</taxon>
        <taxon>metagenomes</taxon>
        <taxon>ecological metagenomes</taxon>
    </lineage>
</organism>
<evidence type="ECO:0000256" key="1">
    <source>
        <dbReference type="ARBA" id="ARBA00001966"/>
    </source>
</evidence>
<evidence type="ECO:0000256" key="9">
    <source>
        <dbReference type="ARBA" id="ARBA00023014"/>
    </source>
</evidence>
<dbReference type="FunFam" id="3.40.50.12160:FF:000004">
    <property type="entry name" value="Threonylcarbamoyladenosine tRNA methylthiotransferase MtaB"/>
    <property type="match status" value="1"/>
</dbReference>
<dbReference type="Pfam" id="PF04055">
    <property type="entry name" value="Radical_SAM"/>
    <property type="match status" value="1"/>
</dbReference>
<dbReference type="InterPro" id="IPR006638">
    <property type="entry name" value="Elp3/MiaA/NifB-like_rSAM"/>
</dbReference>
<dbReference type="InterPro" id="IPR006467">
    <property type="entry name" value="MiaB-like_bact"/>
</dbReference>
<dbReference type="PROSITE" id="PS51449">
    <property type="entry name" value="MTTASE_N"/>
    <property type="match status" value="1"/>
</dbReference>
<accession>A0A381WCW6</accession>
<gene>
    <name evidence="12" type="ORF">METZ01_LOCUS103156</name>
</gene>
<protein>
    <submittedName>
        <fullName evidence="12">Uncharacterized protein</fullName>
    </submittedName>
</protein>
<dbReference type="SMART" id="SM00729">
    <property type="entry name" value="Elp3"/>
    <property type="match status" value="1"/>
</dbReference>
<evidence type="ECO:0000256" key="5">
    <source>
        <dbReference type="ARBA" id="ARBA00022691"/>
    </source>
</evidence>
<dbReference type="SUPFAM" id="SSF102114">
    <property type="entry name" value="Radical SAM enzymes"/>
    <property type="match status" value="1"/>
</dbReference>
<dbReference type="GO" id="GO:0051539">
    <property type="term" value="F:4 iron, 4 sulfur cluster binding"/>
    <property type="evidence" value="ECO:0007669"/>
    <property type="project" value="UniProtKB-KW"/>
</dbReference>
<evidence type="ECO:0000259" key="11">
    <source>
        <dbReference type="PROSITE" id="PS51918"/>
    </source>
</evidence>
<evidence type="ECO:0000256" key="8">
    <source>
        <dbReference type="ARBA" id="ARBA00023004"/>
    </source>
</evidence>
<keyword evidence="8" id="KW-0408">Iron</keyword>
<dbReference type="SFLD" id="SFLDG01082">
    <property type="entry name" value="B12-binding_domain_containing"/>
    <property type="match status" value="1"/>
</dbReference>
<dbReference type="InterPro" id="IPR038135">
    <property type="entry name" value="Methylthiotransferase_N_sf"/>
</dbReference>
<dbReference type="InterPro" id="IPR020612">
    <property type="entry name" value="Methylthiotransferase_CS"/>
</dbReference>
<dbReference type="NCBIfam" id="TIGR00089">
    <property type="entry name" value="MiaB/RimO family radical SAM methylthiotransferase"/>
    <property type="match status" value="1"/>
</dbReference>
<feature type="domain" description="MTTase N-terminal" evidence="10">
    <location>
        <begin position="4"/>
        <end position="113"/>
    </location>
</feature>
<dbReference type="NCBIfam" id="TIGR01579">
    <property type="entry name" value="MiaB-like-C"/>
    <property type="match status" value="1"/>
</dbReference>
<name>A0A381WCW6_9ZZZZ</name>
<keyword evidence="5" id="KW-0949">S-adenosyl-L-methionine</keyword>
<dbReference type="Gene3D" id="3.40.50.12160">
    <property type="entry name" value="Methylthiotransferase, N-terminal domain"/>
    <property type="match status" value="1"/>
</dbReference>
<evidence type="ECO:0000256" key="4">
    <source>
        <dbReference type="ARBA" id="ARBA00022679"/>
    </source>
</evidence>
<keyword evidence="6" id="KW-0819">tRNA processing</keyword>
<keyword evidence="3" id="KW-0963">Cytoplasm</keyword>
<dbReference type="InterPro" id="IPR013848">
    <property type="entry name" value="Methylthiotransferase_N"/>
</dbReference>
<evidence type="ECO:0000313" key="12">
    <source>
        <dbReference type="EMBL" id="SVA50302.1"/>
    </source>
</evidence>
<dbReference type="FunFam" id="3.80.30.20:FF:000001">
    <property type="entry name" value="tRNA-2-methylthio-N(6)-dimethylallyladenosine synthase 2"/>
    <property type="match status" value="1"/>
</dbReference>
<proteinExistence type="predicted"/>
<dbReference type="GO" id="GO:0046872">
    <property type="term" value="F:metal ion binding"/>
    <property type="evidence" value="ECO:0007669"/>
    <property type="project" value="UniProtKB-KW"/>
</dbReference>
<keyword evidence="9" id="KW-0411">Iron-sulfur</keyword>
<comment type="cofactor">
    <cofactor evidence="1">
        <name>[4Fe-4S] cluster</name>
        <dbReference type="ChEBI" id="CHEBI:49883"/>
    </cofactor>
</comment>
<sequence length="429" mass="48155">VQVRSVAIETLGCKLNQADSLELAQEFRAAGFNLVDAGLKCDVYVINTCTITHVADRKGRQAVRAARRRHPESTIVVTGCYVERDKTSIEALSEVDIVLGNTHKPDIVSEVLKQFDDTAILNNDYDDYEMPDISNRSRAMLKIQEGCDQLCSYCIVPKVRGREKSVPASTLVNSVNRLVHDGYMEIVLTGTQLGSYGFDLNSTSLASMITDILNKTSVARLRVSSLQPQELTEELLELWKDKRLCPHFHIPLQSGSDSVLSRMRRRYDSFQFMKSIDDVKKNVVGASVTTDLIVGFPGESNQDHQETKRICEAVGFADLHVFRFSSRPGTIAFHMDDDVREPVKADRSNELIEIGRQSFSKFRQNLDGNVANVLWESAAKDGLNSDRYFGLTENYIRVSSDKYRCKTPIEEVTLVFNANDPYGPMQCFG</sequence>
<dbReference type="EMBL" id="UINC01011391">
    <property type="protein sequence ID" value="SVA50302.1"/>
    <property type="molecule type" value="Genomic_DNA"/>
</dbReference>
<feature type="domain" description="Radical SAM core" evidence="11">
    <location>
        <begin position="133"/>
        <end position="363"/>
    </location>
</feature>
<evidence type="ECO:0000256" key="6">
    <source>
        <dbReference type="ARBA" id="ARBA00022694"/>
    </source>
</evidence>
<dbReference type="Pfam" id="PF00919">
    <property type="entry name" value="UPF0004"/>
    <property type="match status" value="1"/>
</dbReference>
<dbReference type="PANTHER" id="PTHR11918">
    <property type="entry name" value="RADICAL SAM PROTEINS"/>
    <property type="match status" value="1"/>
</dbReference>
<evidence type="ECO:0000256" key="3">
    <source>
        <dbReference type="ARBA" id="ARBA00022490"/>
    </source>
</evidence>
<evidence type="ECO:0000256" key="7">
    <source>
        <dbReference type="ARBA" id="ARBA00022723"/>
    </source>
</evidence>
<dbReference type="GO" id="GO:0035598">
    <property type="term" value="F:tRNA (N(6)-L-threonylcarbamoyladenosine(37)-C(2))-methylthiotransferase activity"/>
    <property type="evidence" value="ECO:0007669"/>
    <property type="project" value="TreeGrafter"/>
</dbReference>
<dbReference type="InterPro" id="IPR005839">
    <property type="entry name" value="Methylthiotransferase"/>
</dbReference>
<keyword evidence="7" id="KW-0479">Metal-binding</keyword>
<dbReference type="InterPro" id="IPR023404">
    <property type="entry name" value="rSAM_horseshoe"/>
</dbReference>
<dbReference type="PROSITE" id="PS01278">
    <property type="entry name" value="MTTASE_RADICAL"/>
    <property type="match status" value="1"/>
</dbReference>
<dbReference type="SFLD" id="SFLDG01061">
    <property type="entry name" value="methylthiotransferase"/>
    <property type="match status" value="1"/>
</dbReference>
<evidence type="ECO:0000256" key="2">
    <source>
        <dbReference type="ARBA" id="ARBA00022485"/>
    </source>
</evidence>
<dbReference type="AlphaFoldDB" id="A0A381WCW6"/>
<feature type="non-terminal residue" evidence="12">
    <location>
        <position position="1"/>
    </location>
</feature>
<evidence type="ECO:0000259" key="10">
    <source>
        <dbReference type="PROSITE" id="PS51449"/>
    </source>
</evidence>
<keyword evidence="4" id="KW-0808">Transferase</keyword>
<dbReference type="Gene3D" id="3.80.30.20">
    <property type="entry name" value="tm_1862 like domain"/>
    <property type="match status" value="1"/>
</dbReference>
<keyword evidence="2" id="KW-0004">4Fe-4S</keyword>
<dbReference type="SFLD" id="SFLDS00029">
    <property type="entry name" value="Radical_SAM"/>
    <property type="match status" value="1"/>
</dbReference>
<dbReference type="PANTHER" id="PTHR11918:SF45">
    <property type="entry name" value="THREONYLCARBAMOYLADENOSINE TRNA METHYLTHIOTRANSFERASE"/>
    <property type="match status" value="1"/>
</dbReference>
<reference evidence="12" key="1">
    <citation type="submission" date="2018-05" db="EMBL/GenBank/DDBJ databases">
        <authorList>
            <person name="Lanie J.A."/>
            <person name="Ng W.-L."/>
            <person name="Kazmierczak K.M."/>
            <person name="Andrzejewski T.M."/>
            <person name="Davidsen T.M."/>
            <person name="Wayne K.J."/>
            <person name="Tettelin H."/>
            <person name="Glass J.I."/>
            <person name="Rusch D."/>
            <person name="Podicherti R."/>
            <person name="Tsui H.-C.T."/>
            <person name="Winkler M.E."/>
        </authorList>
    </citation>
    <scope>NUCLEOTIDE SEQUENCE</scope>
</reference>
<dbReference type="InterPro" id="IPR058240">
    <property type="entry name" value="rSAM_sf"/>
</dbReference>
<dbReference type="PROSITE" id="PS51918">
    <property type="entry name" value="RADICAL_SAM"/>
    <property type="match status" value="1"/>
</dbReference>